<comment type="caution">
    <text evidence="1">The sequence shown here is derived from an EMBL/GenBank/DDBJ whole genome shotgun (WGS) entry which is preliminary data.</text>
</comment>
<dbReference type="Proteomes" id="UP000828390">
    <property type="component" value="Unassembled WGS sequence"/>
</dbReference>
<sequence>MMWFSKKRMELEMLKLEWRNRLPCTYDNVEFDESDVILKKISWEYVLVEVAQRMLLKGSPVNVTDFLL</sequence>
<reference evidence="1" key="1">
    <citation type="journal article" date="2019" name="bioRxiv">
        <title>The Genome of the Zebra Mussel, Dreissena polymorpha: A Resource for Invasive Species Research.</title>
        <authorList>
            <person name="McCartney M.A."/>
            <person name="Auch B."/>
            <person name="Kono T."/>
            <person name="Mallez S."/>
            <person name="Zhang Y."/>
            <person name="Obille A."/>
            <person name="Becker A."/>
            <person name="Abrahante J.E."/>
            <person name="Garbe J."/>
            <person name="Badalamenti J.P."/>
            <person name="Herman A."/>
            <person name="Mangelson H."/>
            <person name="Liachko I."/>
            <person name="Sullivan S."/>
            <person name="Sone E.D."/>
            <person name="Koren S."/>
            <person name="Silverstein K.A.T."/>
            <person name="Beckman K.B."/>
            <person name="Gohl D.M."/>
        </authorList>
    </citation>
    <scope>NUCLEOTIDE SEQUENCE</scope>
    <source>
        <strain evidence="1">Duluth1</strain>
        <tissue evidence="1">Whole animal</tissue>
    </source>
</reference>
<evidence type="ECO:0000313" key="2">
    <source>
        <dbReference type="Proteomes" id="UP000828390"/>
    </source>
</evidence>
<proteinExistence type="predicted"/>
<gene>
    <name evidence="1" type="ORF">DPMN_040198</name>
</gene>
<keyword evidence="2" id="KW-1185">Reference proteome</keyword>
<evidence type="ECO:0000313" key="1">
    <source>
        <dbReference type="EMBL" id="KAH3733764.1"/>
    </source>
</evidence>
<dbReference type="EMBL" id="JAIWYP010000011">
    <property type="protein sequence ID" value="KAH3733764.1"/>
    <property type="molecule type" value="Genomic_DNA"/>
</dbReference>
<name>A0A9D4HUZ6_DREPO</name>
<organism evidence="1 2">
    <name type="scientific">Dreissena polymorpha</name>
    <name type="common">Zebra mussel</name>
    <name type="synonym">Mytilus polymorpha</name>
    <dbReference type="NCBI Taxonomy" id="45954"/>
    <lineage>
        <taxon>Eukaryota</taxon>
        <taxon>Metazoa</taxon>
        <taxon>Spiralia</taxon>
        <taxon>Lophotrochozoa</taxon>
        <taxon>Mollusca</taxon>
        <taxon>Bivalvia</taxon>
        <taxon>Autobranchia</taxon>
        <taxon>Heteroconchia</taxon>
        <taxon>Euheterodonta</taxon>
        <taxon>Imparidentia</taxon>
        <taxon>Neoheterodontei</taxon>
        <taxon>Myida</taxon>
        <taxon>Dreissenoidea</taxon>
        <taxon>Dreissenidae</taxon>
        <taxon>Dreissena</taxon>
    </lineage>
</organism>
<dbReference type="AlphaFoldDB" id="A0A9D4HUZ6"/>
<accession>A0A9D4HUZ6</accession>
<reference evidence="1" key="2">
    <citation type="submission" date="2020-11" db="EMBL/GenBank/DDBJ databases">
        <authorList>
            <person name="McCartney M.A."/>
            <person name="Auch B."/>
            <person name="Kono T."/>
            <person name="Mallez S."/>
            <person name="Becker A."/>
            <person name="Gohl D.M."/>
            <person name="Silverstein K.A.T."/>
            <person name="Koren S."/>
            <person name="Bechman K.B."/>
            <person name="Herman A."/>
            <person name="Abrahante J.E."/>
            <person name="Garbe J."/>
        </authorList>
    </citation>
    <scope>NUCLEOTIDE SEQUENCE</scope>
    <source>
        <strain evidence="1">Duluth1</strain>
        <tissue evidence="1">Whole animal</tissue>
    </source>
</reference>
<protein>
    <submittedName>
        <fullName evidence="1">Uncharacterized protein</fullName>
    </submittedName>
</protein>